<dbReference type="Proteomes" id="UP001159363">
    <property type="component" value="Chromosome 1"/>
</dbReference>
<protein>
    <submittedName>
        <fullName evidence="2">Uncharacterized protein</fullName>
    </submittedName>
</protein>
<feature type="region of interest" description="Disordered" evidence="1">
    <location>
        <begin position="165"/>
        <end position="196"/>
    </location>
</feature>
<evidence type="ECO:0000313" key="3">
    <source>
        <dbReference type="Proteomes" id="UP001159363"/>
    </source>
</evidence>
<evidence type="ECO:0000256" key="1">
    <source>
        <dbReference type="SAM" id="MobiDB-lite"/>
    </source>
</evidence>
<proteinExistence type="predicted"/>
<comment type="caution">
    <text evidence="2">The sequence shown here is derived from an EMBL/GenBank/DDBJ whole genome shotgun (WGS) entry which is preliminary data.</text>
</comment>
<name>A0ABQ9ING0_9NEOP</name>
<reference evidence="2 3" key="1">
    <citation type="submission" date="2023-02" db="EMBL/GenBank/DDBJ databases">
        <title>LHISI_Scaffold_Assembly.</title>
        <authorList>
            <person name="Stuart O.P."/>
            <person name="Cleave R."/>
            <person name="Magrath M.J.L."/>
            <person name="Mikheyev A.S."/>
        </authorList>
    </citation>
    <scope>NUCLEOTIDE SEQUENCE [LARGE SCALE GENOMIC DNA]</scope>
    <source>
        <strain evidence="2">Daus_M_001</strain>
        <tissue evidence="2">Leg muscle</tissue>
    </source>
</reference>
<evidence type="ECO:0000313" key="2">
    <source>
        <dbReference type="EMBL" id="KAJ8898218.1"/>
    </source>
</evidence>
<sequence>MILPISARPPLVDYRPIMNAVKYWVVSGVVWTNRTMVSSNTNTNRTGILVVVDIGISTVAERLDCSPPTKANRVQSPAGPLPDFRKWESCRTMLLIGGFSLGYPVSSTIAFRLCSILTSFRPNRLSRALSIPFTLRPTVVPITSVREHSFNHLNSAGMNRRGIREVPEKTRRPSAASSETKHAFENPGVARPGIEPGSQRAKNLYCMKKIQNAHTAVVAVQRSKRIVNTLQTMLECSSSKANINLQLNDISTTHEDPPSWDDPGVLAADWLTSSVVRYLLLTSLQTPCPWSPPRLRIVQSGGVTWNYAVHMCL</sequence>
<keyword evidence="3" id="KW-1185">Reference proteome</keyword>
<organism evidence="2 3">
    <name type="scientific">Dryococelus australis</name>
    <dbReference type="NCBI Taxonomy" id="614101"/>
    <lineage>
        <taxon>Eukaryota</taxon>
        <taxon>Metazoa</taxon>
        <taxon>Ecdysozoa</taxon>
        <taxon>Arthropoda</taxon>
        <taxon>Hexapoda</taxon>
        <taxon>Insecta</taxon>
        <taxon>Pterygota</taxon>
        <taxon>Neoptera</taxon>
        <taxon>Polyneoptera</taxon>
        <taxon>Phasmatodea</taxon>
        <taxon>Verophasmatodea</taxon>
        <taxon>Anareolatae</taxon>
        <taxon>Phasmatidae</taxon>
        <taxon>Eurycanthinae</taxon>
        <taxon>Dryococelus</taxon>
    </lineage>
</organism>
<accession>A0ABQ9ING0</accession>
<dbReference type="EMBL" id="JARBHB010000001">
    <property type="protein sequence ID" value="KAJ8898218.1"/>
    <property type="molecule type" value="Genomic_DNA"/>
</dbReference>
<gene>
    <name evidence="2" type="ORF">PR048_003578</name>
</gene>